<reference evidence="1 2" key="1">
    <citation type="journal article" date="2014" name="Int. J. Syst. Evol. Microbiol.">
        <title>Complete genome sequence of Corynebacterium casei LMG S-19264T (=DSM 44701T), isolated from a smear-ripened cheese.</title>
        <authorList>
            <consortium name="US DOE Joint Genome Institute (JGI-PGF)"/>
            <person name="Walter F."/>
            <person name="Albersmeier A."/>
            <person name="Kalinowski J."/>
            <person name="Ruckert C."/>
        </authorList>
    </citation>
    <scope>NUCLEOTIDE SEQUENCE [LARGE SCALE GENOMIC DNA]</scope>
    <source>
        <strain evidence="1 2">CGMCC 4.7111</strain>
    </source>
</reference>
<comment type="caution">
    <text evidence="1">The sequence shown here is derived from an EMBL/GenBank/DDBJ whole genome shotgun (WGS) entry which is preliminary data.</text>
</comment>
<gene>
    <name evidence="1" type="ORF">GCM10011579_078140</name>
</gene>
<name>A0A918D9L0_9ACTN</name>
<proteinExistence type="predicted"/>
<dbReference type="EMBL" id="BMMM01000018">
    <property type="protein sequence ID" value="GGN86377.1"/>
    <property type="molecule type" value="Genomic_DNA"/>
</dbReference>
<sequence length="106" mass="11365">MTRAREPHPFDPRPRIEVYVNEPTGTMRWRTLAASGGTVQRGGPRARVASRGAAPIPTHSAAVRSAVSVPVETLSPDQLRHHLAQVGALRSRVAADLALSKGRGRS</sequence>
<dbReference type="AlphaFoldDB" id="A0A918D9L0"/>
<evidence type="ECO:0000313" key="2">
    <source>
        <dbReference type="Proteomes" id="UP000600365"/>
    </source>
</evidence>
<evidence type="ECO:0000313" key="1">
    <source>
        <dbReference type="EMBL" id="GGN86377.1"/>
    </source>
</evidence>
<dbReference type="Proteomes" id="UP000600365">
    <property type="component" value="Unassembled WGS sequence"/>
</dbReference>
<keyword evidence="2" id="KW-1185">Reference proteome</keyword>
<dbReference type="RefSeq" id="WP_189190832.1">
    <property type="nucleotide sequence ID" value="NZ_BMMM01000018.1"/>
</dbReference>
<protein>
    <submittedName>
        <fullName evidence="1">Uncharacterized protein</fullName>
    </submittedName>
</protein>
<organism evidence="1 2">
    <name type="scientific">Streptomyces albiflavescens</name>
    <dbReference type="NCBI Taxonomy" id="1623582"/>
    <lineage>
        <taxon>Bacteria</taxon>
        <taxon>Bacillati</taxon>
        <taxon>Actinomycetota</taxon>
        <taxon>Actinomycetes</taxon>
        <taxon>Kitasatosporales</taxon>
        <taxon>Streptomycetaceae</taxon>
        <taxon>Streptomyces</taxon>
    </lineage>
</organism>
<accession>A0A918D9L0</accession>